<evidence type="ECO:0000256" key="4">
    <source>
        <dbReference type="ARBA" id="ARBA00023008"/>
    </source>
</evidence>
<dbReference type="GO" id="GO:0005737">
    <property type="term" value="C:cytoplasm"/>
    <property type="evidence" value="ECO:0007669"/>
    <property type="project" value="UniProtKB-SubCell"/>
</dbReference>
<dbReference type="EMBL" id="AP008232">
    <property type="protein sequence ID" value="BAE73577.1"/>
    <property type="molecule type" value="Genomic_DNA"/>
</dbReference>
<reference evidence="6 7" key="1">
    <citation type="journal article" date="2006" name="Genome Res.">
        <title>Massive genome erosion and functional adaptations provide insights into the symbiotic lifestyle of Sodalis glossinidius in the tsetse host.</title>
        <authorList>
            <person name="Toh H."/>
            <person name="Weiss B.L."/>
            <person name="Perkin S.A.H."/>
            <person name="Yamashita A."/>
            <person name="Oshima K."/>
            <person name="Hattori M."/>
            <person name="Aksoy S."/>
        </authorList>
    </citation>
    <scope>NUCLEOTIDE SEQUENCE [LARGE SCALE GENOMIC DNA]</scope>
    <source>
        <strain evidence="7">morsitans</strain>
    </source>
</reference>
<keyword evidence="7" id="KW-1185">Reference proteome</keyword>
<dbReference type="Proteomes" id="UP000001932">
    <property type="component" value="Chromosome"/>
</dbReference>
<keyword evidence="3 5" id="KW-0479">Metal-binding</keyword>
<dbReference type="STRING" id="343509.SG0302"/>
<dbReference type="HAMAP" id="MF_01160">
    <property type="entry name" value="CutA"/>
    <property type="match status" value="1"/>
</dbReference>
<gene>
    <name evidence="5" type="primary">cutA</name>
    <name evidence="6" type="ordered locus">SG0302</name>
</gene>
<dbReference type="Pfam" id="PF03091">
    <property type="entry name" value="CutA1"/>
    <property type="match status" value="1"/>
</dbReference>
<keyword evidence="4 5" id="KW-0186">Copper</keyword>
<dbReference type="InterPro" id="IPR011322">
    <property type="entry name" value="N-reg_PII-like_a/b"/>
</dbReference>
<dbReference type="KEGG" id="sgl:SG0302"/>
<dbReference type="Gene3D" id="3.30.70.120">
    <property type="match status" value="1"/>
</dbReference>
<dbReference type="SUPFAM" id="SSF54913">
    <property type="entry name" value="GlnB-like"/>
    <property type="match status" value="1"/>
</dbReference>
<evidence type="ECO:0000313" key="7">
    <source>
        <dbReference type="Proteomes" id="UP000001932"/>
    </source>
</evidence>
<protein>
    <recommendedName>
        <fullName evidence="5">Divalent-cation tolerance protein CutA</fullName>
    </recommendedName>
</protein>
<feature type="binding site" evidence="5">
    <location>
        <position position="96"/>
    </location>
    <ligand>
        <name>Cu cation</name>
        <dbReference type="ChEBI" id="CHEBI:23378"/>
    </ligand>
</feature>
<dbReference type="GO" id="GO:0005507">
    <property type="term" value="F:copper ion binding"/>
    <property type="evidence" value="ECO:0007669"/>
    <property type="project" value="UniProtKB-UniRule"/>
</dbReference>
<comment type="subcellular location">
    <subcellularLocation>
        <location evidence="5">Cytoplasm</location>
    </subcellularLocation>
</comment>
<dbReference type="InterPro" id="IPR023700">
    <property type="entry name" value="CutA_Enterobact"/>
</dbReference>
<dbReference type="PANTHER" id="PTHR23419:SF8">
    <property type="entry name" value="FI09726P"/>
    <property type="match status" value="1"/>
</dbReference>
<name>Q2NW98_SODGM</name>
<comment type="subunit">
    <text evidence="5">Homotrimer.</text>
</comment>
<feature type="binding site" evidence="5">
    <location>
        <position position="95"/>
    </location>
    <ligand>
        <name>Cu cation</name>
        <dbReference type="ChEBI" id="CHEBI:23378"/>
    </ligand>
</feature>
<accession>Q2NW98</accession>
<keyword evidence="2 5" id="KW-0963">Cytoplasm</keyword>
<proteinExistence type="inferred from homology"/>
<comment type="similarity">
    <text evidence="1 5">Belongs to the CutA family.</text>
</comment>
<dbReference type="InterPro" id="IPR015867">
    <property type="entry name" value="N-reg_PII/ATP_PRibTrfase_C"/>
</dbReference>
<dbReference type="AlphaFoldDB" id="Q2NW98"/>
<evidence type="ECO:0000256" key="5">
    <source>
        <dbReference type="HAMAP-Rule" id="MF_01160"/>
    </source>
</evidence>
<evidence type="ECO:0000256" key="3">
    <source>
        <dbReference type="ARBA" id="ARBA00022723"/>
    </source>
</evidence>
<comment type="cofactor">
    <cofactor evidence="5">
        <name>Cu cation</name>
        <dbReference type="ChEBI" id="CHEBI:23378"/>
    </cofactor>
    <text evidence="5">Binds 1 copper ion per subunit.</text>
</comment>
<dbReference type="InterPro" id="IPR004323">
    <property type="entry name" value="Ion_tolerance_CutA"/>
</dbReference>
<dbReference type="NCBIfam" id="NF007930">
    <property type="entry name" value="PRK10645.1"/>
    <property type="match status" value="1"/>
</dbReference>
<dbReference type="GO" id="GO:0010038">
    <property type="term" value="P:response to metal ion"/>
    <property type="evidence" value="ECO:0007669"/>
    <property type="project" value="InterPro"/>
</dbReference>
<sequence length="124" mass="13570">MIMADNPEGKPGGKRLQADDPGWRLILCTAPDDVCAHAIARRLLADKLAACVTLLPGATSLYYWQGALKQEAEVQLLIKSHAALQQAVFAQIKAHHPYQTPELLVMPVIGGDPDYLSWLNDALR</sequence>
<dbReference type="RefSeq" id="WP_011410165.1">
    <property type="nucleotide sequence ID" value="NC_007712.1"/>
</dbReference>
<evidence type="ECO:0000313" key="6">
    <source>
        <dbReference type="EMBL" id="BAE73577.1"/>
    </source>
</evidence>
<dbReference type="PANTHER" id="PTHR23419">
    <property type="entry name" value="DIVALENT CATION TOLERANCE CUTA-RELATED"/>
    <property type="match status" value="1"/>
</dbReference>
<comment type="function">
    <text evidence="5">Involved in resistance toward heavy metals.</text>
</comment>
<dbReference type="eggNOG" id="COG1324">
    <property type="taxonomic scope" value="Bacteria"/>
</dbReference>
<evidence type="ECO:0000256" key="1">
    <source>
        <dbReference type="ARBA" id="ARBA00010169"/>
    </source>
</evidence>
<dbReference type="HOGENOM" id="CLU_098807_3_1_6"/>
<feature type="binding site" evidence="5">
    <location>
        <position position="28"/>
    </location>
    <ligand>
        <name>Cu cation</name>
        <dbReference type="ChEBI" id="CHEBI:23378"/>
    </ligand>
</feature>
<evidence type="ECO:0000256" key="2">
    <source>
        <dbReference type="ARBA" id="ARBA00022490"/>
    </source>
</evidence>
<organism evidence="6 7">
    <name type="scientific">Sodalis glossinidius (strain morsitans)</name>
    <dbReference type="NCBI Taxonomy" id="343509"/>
    <lineage>
        <taxon>Bacteria</taxon>
        <taxon>Pseudomonadati</taxon>
        <taxon>Pseudomonadota</taxon>
        <taxon>Gammaproteobacteria</taxon>
        <taxon>Enterobacterales</taxon>
        <taxon>Bruguierivoracaceae</taxon>
        <taxon>Sodalis</taxon>
    </lineage>
</organism>